<dbReference type="PROSITE" id="PS51257">
    <property type="entry name" value="PROKAR_LIPOPROTEIN"/>
    <property type="match status" value="1"/>
</dbReference>
<proteinExistence type="predicted"/>
<keyword evidence="1" id="KW-0732">Signal</keyword>
<evidence type="ECO:0000313" key="2">
    <source>
        <dbReference type="EMBL" id="CRY77655.1"/>
    </source>
</evidence>
<dbReference type="KEGG" id="nfr:ERS450000_02519"/>
<gene>
    <name evidence="2" type="ORF">ERS450000_02519</name>
</gene>
<dbReference type="Proteomes" id="UP000057820">
    <property type="component" value="Chromosome 1"/>
</dbReference>
<accession>A0A0H5NP52</accession>
<dbReference type="Pfam" id="PF12079">
    <property type="entry name" value="DUF3558"/>
    <property type="match status" value="1"/>
</dbReference>
<protein>
    <submittedName>
        <fullName evidence="2">Protein of uncharacterized function (DUF3558)</fullName>
    </submittedName>
</protein>
<evidence type="ECO:0000256" key="1">
    <source>
        <dbReference type="SAM" id="SignalP"/>
    </source>
</evidence>
<reference evidence="3" key="1">
    <citation type="submission" date="2015-03" db="EMBL/GenBank/DDBJ databases">
        <authorList>
            <consortium name="Pathogen Informatics"/>
        </authorList>
    </citation>
    <scope>NUCLEOTIDE SEQUENCE [LARGE SCALE GENOMIC DNA]</scope>
    <source>
        <strain evidence="3">NCTC11134</strain>
    </source>
</reference>
<feature type="chain" id="PRO_5039078520" evidence="1">
    <location>
        <begin position="25"/>
        <end position="178"/>
    </location>
</feature>
<name>A0A0H5NP52_NOCFR</name>
<dbReference type="AlphaFoldDB" id="A0A0H5NP52"/>
<evidence type="ECO:0000313" key="3">
    <source>
        <dbReference type="Proteomes" id="UP000057820"/>
    </source>
</evidence>
<sequence length="178" mass="18902">MRTAVVLRATIAAVGVVGVMGCGATVDGAATTAGDSSGNVTFNPCTDLPDDVLRSTGVDPSTKRVTTDAAGSSSWRICNWEAIDLPYYLSVASTSHTQEESRNNPKLTGFRDITIGPRQALIYQDKVDSRGNICYVSLPAAQGMFEVAASWRASQPITANRCELAVEHAKDLEPVLPK</sequence>
<dbReference type="EMBL" id="LN868938">
    <property type="protein sequence ID" value="CRY77655.1"/>
    <property type="molecule type" value="Genomic_DNA"/>
</dbReference>
<feature type="signal peptide" evidence="1">
    <location>
        <begin position="1"/>
        <end position="24"/>
    </location>
</feature>
<dbReference type="RefSeq" id="WP_060592684.1">
    <property type="nucleotide sequence ID" value="NZ_CP031418.1"/>
</dbReference>
<organism evidence="2 3">
    <name type="scientific">Nocardia farcinica</name>
    <dbReference type="NCBI Taxonomy" id="37329"/>
    <lineage>
        <taxon>Bacteria</taxon>
        <taxon>Bacillati</taxon>
        <taxon>Actinomycetota</taxon>
        <taxon>Actinomycetes</taxon>
        <taxon>Mycobacteriales</taxon>
        <taxon>Nocardiaceae</taxon>
        <taxon>Nocardia</taxon>
    </lineage>
</organism>
<dbReference type="InterPro" id="IPR024520">
    <property type="entry name" value="DUF3558"/>
</dbReference>